<dbReference type="EMBL" id="ML119655">
    <property type="protein sequence ID" value="RPA85157.1"/>
    <property type="molecule type" value="Genomic_DNA"/>
</dbReference>
<dbReference type="Proteomes" id="UP000275078">
    <property type="component" value="Unassembled WGS sequence"/>
</dbReference>
<reference evidence="2 3" key="1">
    <citation type="journal article" date="2018" name="Nat. Ecol. Evol.">
        <title>Pezizomycetes genomes reveal the molecular basis of ectomycorrhizal truffle lifestyle.</title>
        <authorList>
            <person name="Murat C."/>
            <person name="Payen T."/>
            <person name="Noel B."/>
            <person name="Kuo A."/>
            <person name="Morin E."/>
            <person name="Chen J."/>
            <person name="Kohler A."/>
            <person name="Krizsan K."/>
            <person name="Balestrini R."/>
            <person name="Da Silva C."/>
            <person name="Montanini B."/>
            <person name="Hainaut M."/>
            <person name="Levati E."/>
            <person name="Barry K.W."/>
            <person name="Belfiori B."/>
            <person name="Cichocki N."/>
            <person name="Clum A."/>
            <person name="Dockter R.B."/>
            <person name="Fauchery L."/>
            <person name="Guy J."/>
            <person name="Iotti M."/>
            <person name="Le Tacon F."/>
            <person name="Lindquist E.A."/>
            <person name="Lipzen A."/>
            <person name="Malagnac F."/>
            <person name="Mello A."/>
            <person name="Molinier V."/>
            <person name="Miyauchi S."/>
            <person name="Poulain J."/>
            <person name="Riccioni C."/>
            <person name="Rubini A."/>
            <person name="Sitrit Y."/>
            <person name="Splivallo R."/>
            <person name="Traeger S."/>
            <person name="Wang M."/>
            <person name="Zifcakova L."/>
            <person name="Wipf D."/>
            <person name="Zambonelli A."/>
            <person name="Paolocci F."/>
            <person name="Nowrousian M."/>
            <person name="Ottonello S."/>
            <person name="Baldrian P."/>
            <person name="Spatafora J.W."/>
            <person name="Henrissat B."/>
            <person name="Nagy L.G."/>
            <person name="Aury J.M."/>
            <person name="Wincker P."/>
            <person name="Grigoriev I.V."/>
            <person name="Bonfante P."/>
            <person name="Martin F.M."/>
        </authorList>
    </citation>
    <scope>NUCLEOTIDE SEQUENCE [LARGE SCALE GENOMIC DNA]</scope>
    <source>
        <strain evidence="2 3">RN42</strain>
    </source>
</reference>
<sequence length="347" mass="37867">MLSPTTDAVPEAPLEIEASAGTVSLEVEASTGAETSGPDAVTASELLEPADEEIILPEIPDNMSLVSTTTMCRLGTQKQQEGTFQTRIIGRIAHTPNVLHVANPRSATSMWSNQIRSDVASAATTKDTVKNYSGTIPELSSSSETGSDTASEGSRSRLPSVPSSPSPYITSSSGSPGPIFQLPDDSQLEGPNAAGYESTVYYFSQHRFPCIFGFLDCTKAQADLGAFKRHIRKEHFKVEDDDIIQIPTNRNLICLYKDGYDHCGESGFSNWEEYLGHVGIHFSNVDTGHNGEGVEVEAPEPCVYFLELCERLGYENLGVPKHLDHHEFEYRKIRAAALETDVMRGYQ</sequence>
<protein>
    <submittedName>
        <fullName evidence="2">Uncharacterized protein</fullName>
    </submittedName>
</protein>
<accession>A0A3N4IIA4</accession>
<dbReference type="AlphaFoldDB" id="A0A3N4IIA4"/>
<name>A0A3N4IIA4_ASCIM</name>
<feature type="compositionally biased region" description="Low complexity" evidence="1">
    <location>
        <begin position="140"/>
        <end position="178"/>
    </location>
</feature>
<evidence type="ECO:0000256" key="1">
    <source>
        <dbReference type="SAM" id="MobiDB-lite"/>
    </source>
</evidence>
<evidence type="ECO:0000313" key="2">
    <source>
        <dbReference type="EMBL" id="RPA85157.1"/>
    </source>
</evidence>
<organism evidence="2 3">
    <name type="scientific">Ascobolus immersus RN42</name>
    <dbReference type="NCBI Taxonomy" id="1160509"/>
    <lineage>
        <taxon>Eukaryota</taxon>
        <taxon>Fungi</taxon>
        <taxon>Dikarya</taxon>
        <taxon>Ascomycota</taxon>
        <taxon>Pezizomycotina</taxon>
        <taxon>Pezizomycetes</taxon>
        <taxon>Pezizales</taxon>
        <taxon>Ascobolaceae</taxon>
        <taxon>Ascobolus</taxon>
    </lineage>
</organism>
<evidence type="ECO:0000313" key="3">
    <source>
        <dbReference type="Proteomes" id="UP000275078"/>
    </source>
</evidence>
<keyword evidence="3" id="KW-1185">Reference proteome</keyword>
<gene>
    <name evidence="2" type="ORF">BJ508DRAFT_359242</name>
</gene>
<proteinExistence type="predicted"/>
<feature type="region of interest" description="Disordered" evidence="1">
    <location>
        <begin position="132"/>
        <end position="188"/>
    </location>
</feature>